<evidence type="ECO:0000313" key="3">
    <source>
        <dbReference type="Proteomes" id="UP000694548"/>
    </source>
</evidence>
<accession>A0A8C6PTC8</accession>
<dbReference type="PROSITE" id="PS50878">
    <property type="entry name" value="RT_POL"/>
    <property type="match status" value="1"/>
</dbReference>
<dbReference type="SUPFAM" id="SSF56219">
    <property type="entry name" value="DNase I-like"/>
    <property type="match status" value="1"/>
</dbReference>
<dbReference type="InterPro" id="IPR005135">
    <property type="entry name" value="Endo/exonuclease/phosphatase"/>
</dbReference>
<dbReference type="Pfam" id="PF00078">
    <property type="entry name" value="RVT_1"/>
    <property type="match status" value="1"/>
</dbReference>
<sequence>MAPRCSACRLLSLLLLFFLFFSILVDGVNSILVYDRLTLLKLRLPVDHAVTKATAHQKLFHPLLSGIPAYLWRLPRPSWLRKRRRGRRGGRCVRARAALAISRGSIQTLPAALLHSPLADSPSVPWFICTEEAAPARRPFYPRLWRRGVNHANLRAFAGHLSASTLDLQLSPAPARVKLALLNARSVGNKTAILKDYFSDKDLDIFCITESWIPPGESALLTELLPPGCLVLNSPRLSGRGGGLLTIFKGNIPCKMISFTTIINSFELITFELGNTHPVLCVLVYRPPKFNKDFIEEWSELLAEITTKYERALIMGDFNVHICCPAKPLVKDFTDTLDSFGLKQVVSVPTHNQSHILDLVMFYGINVNNLSVDETVISDHFPVLFDFDCPVSLGKRSVVLRQTRVITPATADRFCASFTELPASTLFYTNPDDALRVFHSACLMVMDTIAPLKVRRPKPKFDPWLNSHTHELRRLCRRCERKWKKDKLSISHELFRNALDEYQKAVRNSRNKYFASIISTHSGNQRALYKTLNAVLSSDYSPTVAITDDLCSQFLSFFLDKVSNIRSLIISPGEVLLPASVCTGRFDHFEPITLPALERLISSMKPSGCPDDIVPARLFQEVLPVVAPHVLNIINSSLVSGIIPSVFKHAVLQPLLKKSGLDPTDLGNFRPISKLPFLSKVMEKVVYNQIMPHLNNFGVLDKFQSGFRQYHSTESAHIRVFNDIILATDSGSHVALVMLDLSAAFDTVDHDILLSRLENLVGIKGSALDWFCSYFDNRSIRVRMDDCSSPSAALPWGVPQGSILGPLLFSIYIIPLGLIFRKFNINFHLYADDCQIYVPLKAFTSIQPLLDCLSEVKDWLSANFLLLNDFKTEFIVFTPNGLSSSAPDFSALPFKISQTIVNLGIKMDVALKMDPHVNQMVKSCFYQLRRLSKLKPILNRRHLETTIHAFITSRLDYSNAILFGISKAALSRLQLIQNATARFLTNTGRRQHITPILARLHWLPVHYRIRFKILLFVFKALNGLAPPYISELLTPYVPGRTLRSGDLHLLKIPRQRCKTRGERAFSVCAPKLWNDLPLHIRLSSSIGVFKSHLKTYFYSLAFTT</sequence>
<reference evidence="2" key="2">
    <citation type="submission" date="2025-08" db="UniProtKB">
        <authorList>
            <consortium name="Ensembl"/>
        </authorList>
    </citation>
    <scope>IDENTIFICATION</scope>
</reference>
<dbReference type="SUPFAM" id="SSF56672">
    <property type="entry name" value="DNA/RNA polymerases"/>
    <property type="match status" value="1"/>
</dbReference>
<dbReference type="Proteomes" id="UP000694548">
    <property type="component" value="Chromosome sgr10"/>
</dbReference>
<name>A0A8C6PTC8_NOTFU</name>
<reference evidence="2" key="3">
    <citation type="submission" date="2025-09" db="UniProtKB">
        <authorList>
            <consortium name="Ensembl"/>
        </authorList>
    </citation>
    <scope>IDENTIFICATION</scope>
</reference>
<feature type="domain" description="Reverse transcriptase" evidence="1">
    <location>
        <begin position="636"/>
        <end position="907"/>
    </location>
</feature>
<proteinExistence type="predicted"/>
<dbReference type="AlphaFoldDB" id="A0A8C6PTC8"/>
<keyword evidence="3" id="KW-1185">Reference proteome</keyword>
<dbReference type="CDD" id="cd01650">
    <property type="entry name" value="RT_nLTR_like"/>
    <property type="match status" value="1"/>
</dbReference>
<dbReference type="InterPro" id="IPR036691">
    <property type="entry name" value="Endo/exonu/phosph_ase_sf"/>
</dbReference>
<dbReference type="GO" id="GO:0003824">
    <property type="term" value="F:catalytic activity"/>
    <property type="evidence" value="ECO:0007669"/>
    <property type="project" value="InterPro"/>
</dbReference>
<reference evidence="2" key="1">
    <citation type="submission" date="2014-08" db="EMBL/GenBank/DDBJ databases">
        <authorList>
            <person name="Senf B."/>
            <person name="Petzold A."/>
            <person name="Downie B.R."/>
            <person name="Koch P."/>
            <person name="Platzer M."/>
        </authorList>
    </citation>
    <scope>NUCLEOTIDE SEQUENCE [LARGE SCALE GENOMIC DNA]</scope>
    <source>
        <strain evidence="2">GRZ</strain>
    </source>
</reference>
<dbReference type="Gene3D" id="3.60.10.10">
    <property type="entry name" value="Endonuclease/exonuclease/phosphatase"/>
    <property type="match status" value="1"/>
</dbReference>
<dbReference type="Pfam" id="PF03372">
    <property type="entry name" value="Exo_endo_phos"/>
    <property type="match status" value="1"/>
</dbReference>
<organism evidence="2 3">
    <name type="scientific">Nothobranchius furzeri</name>
    <name type="common">Turquoise killifish</name>
    <dbReference type="NCBI Taxonomy" id="105023"/>
    <lineage>
        <taxon>Eukaryota</taxon>
        <taxon>Metazoa</taxon>
        <taxon>Chordata</taxon>
        <taxon>Craniata</taxon>
        <taxon>Vertebrata</taxon>
        <taxon>Euteleostomi</taxon>
        <taxon>Actinopterygii</taxon>
        <taxon>Neopterygii</taxon>
        <taxon>Teleostei</taxon>
        <taxon>Neoteleostei</taxon>
        <taxon>Acanthomorphata</taxon>
        <taxon>Ovalentaria</taxon>
        <taxon>Atherinomorphae</taxon>
        <taxon>Cyprinodontiformes</taxon>
        <taxon>Nothobranchiidae</taxon>
        <taxon>Nothobranchius</taxon>
    </lineage>
</organism>
<dbReference type="PANTHER" id="PTHR33332">
    <property type="entry name" value="REVERSE TRANSCRIPTASE DOMAIN-CONTAINING PROTEIN"/>
    <property type="match status" value="1"/>
</dbReference>
<dbReference type="InterPro" id="IPR043502">
    <property type="entry name" value="DNA/RNA_pol_sf"/>
</dbReference>
<protein>
    <recommendedName>
        <fullName evidence="1">Reverse transcriptase domain-containing protein</fullName>
    </recommendedName>
</protein>
<dbReference type="InterPro" id="IPR000477">
    <property type="entry name" value="RT_dom"/>
</dbReference>
<dbReference type="Ensembl" id="ENSNFUT00015050747.1">
    <property type="protein sequence ID" value="ENSNFUP00015048637.1"/>
    <property type="gene ID" value="ENSNFUG00015022913.1"/>
</dbReference>
<evidence type="ECO:0000313" key="2">
    <source>
        <dbReference type="Ensembl" id="ENSNFUP00015048637.1"/>
    </source>
</evidence>
<dbReference type="GeneTree" id="ENSGT01150000286909"/>
<evidence type="ECO:0000259" key="1">
    <source>
        <dbReference type="PROSITE" id="PS50878"/>
    </source>
</evidence>